<dbReference type="InterPro" id="IPR043502">
    <property type="entry name" value="DNA/RNA_pol_sf"/>
</dbReference>
<dbReference type="Pfam" id="PF14529">
    <property type="entry name" value="Exo_endo_phos_2"/>
    <property type="match status" value="1"/>
</dbReference>
<dbReference type="GO" id="GO:0071897">
    <property type="term" value="P:DNA biosynthetic process"/>
    <property type="evidence" value="ECO:0007669"/>
    <property type="project" value="UniProtKB-ARBA"/>
</dbReference>
<organism evidence="3">
    <name type="scientific">Ixodes ricinus</name>
    <name type="common">Common tick</name>
    <name type="synonym">Acarus ricinus</name>
    <dbReference type="NCBI Taxonomy" id="34613"/>
    <lineage>
        <taxon>Eukaryota</taxon>
        <taxon>Metazoa</taxon>
        <taxon>Ecdysozoa</taxon>
        <taxon>Arthropoda</taxon>
        <taxon>Chelicerata</taxon>
        <taxon>Arachnida</taxon>
        <taxon>Acari</taxon>
        <taxon>Parasitiformes</taxon>
        <taxon>Ixodida</taxon>
        <taxon>Ixodoidea</taxon>
        <taxon>Ixodidae</taxon>
        <taxon>Ixodinae</taxon>
        <taxon>Ixodes</taxon>
    </lineage>
</organism>
<dbReference type="SUPFAM" id="SSF56219">
    <property type="entry name" value="DNase I-like"/>
    <property type="match status" value="1"/>
</dbReference>
<feature type="domain" description="Reverse transcriptase" evidence="1">
    <location>
        <begin position="469"/>
        <end position="740"/>
    </location>
</feature>
<dbReference type="InterPro" id="IPR002156">
    <property type="entry name" value="RNaseH_domain"/>
</dbReference>
<evidence type="ECO:0000259" key="2">
    <source>
        <dbReference type="PROSITE" id="PS50879"/>
    </source>
</evidence>
<accession>A0A147BLN2</accession>
<dbReference type="EMBL" id="GEGO01003783">
    <property type="protein sequence ID" value="JAR91621.1"/>
    <property type="molecule type" value="Transcribed_RNA"/>
</dbReference>
<dbReference type="GO" id="GO:0004523">
    <property type="term" value="F:RNA-DNA hybrid ribonuclease activity"/>
    <property type="evidence" value="ECO:0007669"/>
    <property type="project" value="InterPro"/>
</dbReference>
<evidence type="ECO:0000313" key="3">
    <source>
        <dbReference type="EMBL" id="JAR91621.1"/>
    </source>
</evidence>
<dbReference type="Gene3D" id="3.30.420.10">
    <property type="entry name" value="Ribonuclease H-like superfamily/Ribonuclease H"/>
    <property type="match status" value="1"/>
</dbReference>
<dbReference type="InterPro" id="IPR000477">
    <property type="entry name" value="RT_dom"/>
</dbReference>
<dbReference type="PROSITE" id="PS50878">
    <property type="entry name" value="RT_POL"/>
    <property type="match status" value="1"/>
</dbReference>
<evidence type="ECO:0000259" key="1">
    <source>
        <dbReference type="PROSITE" id="PS50878"/>
    </source>
</evidence>
<feature type="domain" description="RNase H type-1" evidence="2">
    <location>
        <begin position="952"/>
        <end position="1080"/>
    </location>
</feature>
<dbReference type="PROSITE" id="PS50879">
    <property type="entry name" value="RNASE_H_1"/>
    <property type="match status" value="1"/>
</dbReference>
<sequence length="1232" mass="140710">MHWNCRGLLHNIDDIHFLLNELRPIALALQETHLTSKHTRVLSNYHLFRKDRSSSHSSGGVAIVVQGGVACVEVPLDTPLEAVAAQILTDRLITVVSFYLPPHIPIHMHDLQKLLTQLPQPFLILGDFNAHHTMWGSARIDSRGGLIERFLLSSNLCLLNNKSPTFFSAVHNSFTCIDLSISSPSLLPCFSWKVLDNPFGGDHFPVVLESLVDLPRLQKRMPRWKLDKADWKRFSQAATFDASLLAILTPDEATRYVTEQIVNAAEQSIPRTSGNLPKKCKPWWNEDCSTTLTRQNKAWDVFRRYPTVHNKIEFKRRKAQARWTRKQAKKKSWIKYLSSISSFVAAKEVWDRIRKVKGDYRCFTIPLFNLPVGSVKDVANVLAQHFHSVSSSNNYSAEFQRFKSRTEGCTIPMFGANSEPYNGPFTMIELKQALDVKKMSAPGPDSLHYAMLQKLSHDALRNLLLFFNSLWEQASFPRTWKRAHIVPLLKPGKDAALPASYRPIALTSCLGKTYERLINRRLIYLLEKQNLLANNQCGFRQGRSAVDHLVRLETLIREAFVHKQHCISVFFDLERAYDTTWRFGILKDLYSYGIRGRMLRCIRDFLTDRTFQVRLGCTLSDPFVQENGVPQGGILSVILFAVKINSIAKILPPSISYSLYVDDLQISCSSSNTSSCERQLQLALNKLGTWADENGFKFSPEKTVCVPFSLRRGLTLNPELELKATRLPVRTEHKFLGVIFDKKLNFISHLKSLKEKCLRSMNILKVLAHRSWGSDRKCLLRLYNALVRSRLDYGAIVYGSARPSALKMLDPVHHLGLRLATGAFRTSPVTSLYAESNEFSLDKRRQYLSMTYAYKVLADPHHPTYSAIKHSRFSRLFQNKPNIVQPLSLRLAEYRTSLQIPLNGVTLLQPAHRTAPWERLPVACDWSLAKFNKHTVAPAVILQEFQELQAKYTDYLQFYTDGAKALSFVGCAMHSENISRVKRINSIASIFTAELHAVLLAIDHIRHKRIERSIIFVDSQSVIIAIISLKDTRNTLVQLVRAKINTTLQNGYHITFCWVPSHVGILGNEKADRLASSSRNLRELAASIPYQDIKPVVRVLIFDRWQKEWDREVDNKLHVTKPILGLWESTSFKNRFHEVLFCRLRIGHLYITHKHLLCGEDPPRCAHCGAVMSIIHILGVCSGLEDKRRHYFPEFFRYHIPFHPSLLLGDNPLISSDRVHSFISSTGLLHQI</sequence>
<dbReference type="InterPro" id="IPR012337">
    <property type="entry name" value="RNaseH-like_sf"/>
</dbReference>
<protein>
    <submittedName>
        <fullName evidence="3">Putative tick transposon</fullName>
    </submittedName>
</protein>
<name>A0A147BLN2_IXORI</name>
<dbReference type="GO" id="GO:0042575">
    <property type="term" value="C:DNA polymerase complex"/>
    <property type="evidence" value="ECO:0007669"/>
    <property type="project" value="UniProtKB-ARBA"/>
</dbReference>
<dbReference type="PANTHER" id="PTHR36688">
    <property type="entry name" value="ENDO/EXONUCLEASE/PHOSPHATASE DOMAIN-CONTAINING PROTEIN"/>
    <property type="match status" value="1"/>
</dbReference>
<dbReference type="InterPro" id="IPR005135">
    <property type="entry name" value="Endo/exonuclease/phosphatase"/>
</dbReference>
<dbReference type="PANTHER" id="PTHR36688:SF2">
    <property type="entry name" value="ENDONUCLEASE_EXONUCLEASE_PHOSPHATASE DOMAIN-CONTAINING PROTEIN"/>
    <property type="match status" value="1"/>
</dbReference>
<proteinExistence type="predicted"/>
<dbReference type="Pfam" id="PF00075">
    <property type="entry name" value="RNase_H"/>
    <property type="match status" value="1"/>
</dbReference>
<dbReference type="InterPro" id="IPR036397">
    <property type="entry name" value="RNaseH_sf"/>
</dbReference>
<dbReference type="GO" id="GO:0003676">
    <property type="term" value="F:nucleic acid binding"/>
    <property type="evidence" value="ECO:0007669"/>
    <property type="project" value="InterPro"/>
</dbReference>
<dbReference type="CDD" id="cd09276">
    <property type="entry name" value="Rnase_HI_RT_non_LTR"/>
    <property type="match status" value="1"/>
</dbReference>
<dbReference type="InterPro" id="IPR052560">
    <property type="entry name" value="RdDP_mobile_element"/>
</dbReference>
<dbReference type="AlphaFoldDB" id="A0A147BLN2"/>
<reference evidence="3" key="1">
    <citation type="journal article" date="2018" name="PLoS Negl. Trop. Dis.">
        <title>Sialome diversity of ticks revealed by RNAseq of single tick salivary glands.</title>
        <authorList>
            <person name="Perner J."/>
            <person name="Kropackova S."/>
            <person name="Kopacek P."/>
            <person name="Ribeiro J.M."/>
        </authorList>
    </citation>
    <scope>NUCLEOTIDE SEQUENCE</scope>
    <source>
        <strain evidence="3">Siblings of single egg batch collected in Ceske Budejovice</strain>
        <tissue evidence="3">Salivary glands</tissue>
    </source>
</reference>
<dbReference type="Pfam" id="PF00078">
    <property type="entry name" value="RVT_1"/>
    <property type="match status" value="1"/>
</dbReference>
<dbReference type="InterPro" id="IPR036691">
    <property type="entry name" value="Endo/exonu/phosph_ase_sf"/>
</dbReference>
<dbReference type="SUPFAM" id="SSF56672">
    <property type="entry name" value="DNA/RNA polymerases"/>
    <property type="match status" value="1"/>
</dbReference>
<dbReference type="SUPFAM" id="SSF53098">
    <property type="entry name" value="Ribonuclease H-like"/>
    <property type="match status" value="1"/>
</dbReference>
<dbReference type="CDD" id="cd01650">
    <property type="entry name" value="RT_nLTR_like"/>
    <property type="match status" value="1"/>
</dbReference>
<dbReference type="Gene3D" id="3.60.10.10">
    <property type="entry name" value="Endonuclease/exonuclease/phosphatase"/>
    <property type="match status" value="1"/>
</dbReference>